<dbReference type="GO" id="GO:0008837">
    <property type="term" value="F:diaminopimelate epimerase activity"/>
    <property type="evidence" value="ECO:0007669"/>
    <property type="project" value="UniProtKB-UniRule"/>
</dbReference>
<feature type="binding site" evidence="8">
    <location>
        <begin position="227"/>
        <end position="228"/>
    </location>
    <ligand>
        <name>substrate</name>
    </ligand>
</feature>
<comment type="catalytic activity">
    <reaction evidence="7 8">
        <text>(2S,6S)-2,6-diaminopimelate = meso-2,6-diaminopimelate</text>
        <dbReference type="Rhea" id="RHEA:15393"/>
        <dbReference type="ChEBI" id="CHEBI:57609"/>
        <dbReference type="ChEBI" id="CHEBI:57791"/>
        <dbReference type="EC" id="5.1.1.7"/>
    </reaction>
</comment>
<evidence type="ECO:0000313" key="10">
    <source>
        <dbReference type="EMBL" id="URA11080.1"/>
    </source>
</evidence>
<dbReference type="PANTHER" id="PTHR31689:SF0">
    <property type="entry name" value="DIAMINOPIMELATE EPIMERASE"/>
    <property type="match status" value="1"/>
</dbReference>
<comment type="similarity">
    <text evidence="2 8">Belongs to the diaminopimelate epimerase family.</text>
</comment>
<feature type="binding site" evidence="8">
    <location>
        <position position="165"/>
    </location>
    <ligand>
        <name>substrate</name>
    </ligand>
</feature>
<gene>
    <name evidence="8" type="primary">dapF</name>
    <name evidence="10" type="ORF">KDW03_04585</name>
</gene>
<reference evidence="10" key="2">
    <citation type="submission" date="2022-06" db="EMBL/GenBank/DDBJ databases">
        <title>Thermospira aquatica gen. nov., sp. nov.</title>
        <authorList>
            <person name="Ben Ali Gam Z."/>
            <person name="Labat M."/>
        </authorList>
    </citation>
    <scope>NUCLEOTIDE SEQUENCE</scope>
    <source>
        <strain evidence="10">F1F22</strain>
    </source>
</reference>
<feature type="binding site" evidence="8">
    <location>
        <position position="199"/>
    </location>
    <ligand>
        <name>substrate</name>
    </ligand>
</feature>
<feature type="binding site" evidence="8">
    <location>
        <begin position="76"/>
        <end position="77"/>
    </location>
    <ligand>
        <name>substrate</name>
    </ligand>
</feature>
<keyword evidence="11" id="KW-1185">Reference proteome</keyword>
<dbReference type="PANTHER" id="PTHR31689">
    <property type="entry name" value="DIAMINOPIMELATE EPIMERASE, CHLOROPLASTIC"/>
    <property type="match status" value="1"/>
</dbReference>
<evidence type="ECO:0000313" key="11">
    <source>
        <dbReference type="Proteomes" id="UP001056539"/>
    </source>
</evidence>
<accession>A0AAX3BFX0</accession>
<comment type="subunit">
    <text evidence="8">Homodimer.</text>
</comment>
<evidence type="ECO:0000256" key="1">
    <source>
        <dbReference type="ARBA" id="ARBA00005196"/>
    </source>
</evidence>
<dbReference type="KEGG" id="taqu:KDW03_04585"/>
<comment type="function">
    <text evidence="8">Catalyzes the stereoinversion of LL-2,6-diaminopimelate (L,L-DAP) to meso-diaminopimelate (meso-DAP), a precursor of L-lysine and an essential component of the bacterial peptidoglycan.</text>
</comment>
<feature type="site" description="Could be important to modulate the pK values of the two catalytic cysteine residues" evidence="8">
    <location>
        <position position="167"/>
    </location>
</feature>
<dbReference type="Proteomes" id="UP001056539">
    <property type="component" value="Chromosome"/>
</dbReference>
<sequence length="283" mass="31310">MRIQFTKMHALGNDYILIDGIRYPEALKQGSEIAKKWSDRHFGVGSDGVIFACASDKANVMMRMFNADGSESEMCGNGIRQLARFVYEKNIVKKDRLIIETLAGLKEITMEREGENFRITVDMGAPILAPQEIPANVPADPKGFSKTMIQAADKTFEFTLVSMGNPHAITYVPSVKDVDVHRYGPLVENNTTIFPRRTNVEFIEVVSRDELRMRVWERGAGETLACGTGACASVVASILNGLTNKSVRVHLLGGPLDIRWDENSGHVIMTGDAVTVFEGEKEI</sequence>
<evidence type="ECO:0000256" key="2">
    <source>
        <dbReference type="ARBA" id="ARBA00010219"/>
    </source>
</evidence>
<proteinExistence type="inferred from homology"/>
<feature type="active site" description="Proton acceptor" evidence="8">
    <location>
        <position position="226"/>
    </location>
</feature>
<evidence type="ECO:0000256" key="8">
    <source>
        <dbReference type="HAMAP-Rule" id="MF_00197"/>
    </source>
</evidence>
<dbReference type="Gene3D" id="3.10.310.10">
    <property type="entry name" value="Diaminopimelate Epimerase, Chain A, domain 1"/>
    <property type="match status" value="2"/>
</dbReference>
<dbReference type="InterPro" id="IPR001653">
    <property type="entry name" value="DAP_epimerase_DapF"/>
</dbReference>
<dbReference type="Pfam" id="PF01678">
    <property type="entry name" value="DAP_epimerase"/>
    <property type="match status" value="2"/>
</dbReference>
<feature type="binding site" evidence="8">
    <location>
        <position position="13"/>
    </location>
    <ligand>
        <name>substrate</name>
    </ligand>
</feature>
<keyword evidence="8" id="KW-0963">Cytoplasm</keyword>
<dbReference type="HAMAP" id="MF_00197">
    <property type="entry name" value="DAP_epimerase"/>
    <property type="match status" value="1"/>
</dbReference>
<evidence type="ECO:0000256" key="5">
    <source>
        <dbReference type="ARBA" id="ARBA00023154"/>
    </source>
</evidence>
<dbReference type="GO" id="GO:0005829">
    <property type="term" value="C:cytosol"/>
    <property type="evidence" value="ECO:0007669"/>
    <property type="project" value="TreeGrafter"/>
</dbReference>
<comment type="subcellular location">
    <subcellularLocation>
        <location evidence="8">Cytoplasm</location>
    </subcellularLocation>
</comment>
<organism evidence="10 11">
    <name type="scientific">Thermospira aquatica</name>
    <dbReference type="NCBI Taxonomy" id="2828656"/>
    <lineage>
        <taxon>Bacteria</taxon>
        <taxon>Pseudomonadati</taxon>
        <taxon>Spirochaetota</taxon>
        <taxon>Spirochaetia</taxon>
        <taxon>Brevinematales</taxon>
        <taxon>Thermospiraceae</taxon>
        <taxon>Thermospira</taxon>
    </lineage>
</organism>
<dbReference type="InterPro" id="IPR018510">
    <property type="entry name" value="DAP_epimerase_AS"/>
</dbReference>
<reference evidence="10" key="1">
    <citation type="submission" date="2021-04" db="EMBL/GenBank/DDBJ databases">
        <authorList>
            <person name="Postec A."/>
        </authorList>
    </citation>
    <scope>NUCLEOTIDE SEQUENCE</scope>
    <source>
        <strain evidence="10">F1F22</strain>
    </source>
</reference>
<dbReference type="NCBIfam" id="TIGR00652">
    <property type="entry name" value="DapF"/>
    <property type="match status" value="1"/>
</dbReference>
<dbReference type="AlphaFoldDB" id="A0AAX3BFX0"/>
<evidence type="ECO:0000256" key="4">
    <source>
        <dbReference type="ARBA" id="ARBA00022605"/>
    </source>
</evidence>
<dbReference type="EMBL" id="CP073355">
    <property type="protein sequence ID" value="URA11080.1"/>
    <property type="molecule type" value="Genomic_DNA"/>
</dbReference>
<name>A0AAX3BFX0_9SPIR</name>
<feature type="active site" description="Proton donor" evidence="8">
    <location>
        <position position="75"/>
    </location>
</feature>
<comment type="pathway">
    <text evidence="1 8">Amino-acid biosynthesis; L-lysine biosynthesis via DAP pathway; DL-2,6-diaminopimelate from LL-2,6-diaminopimelate: step 1/1.</text>
</comment>
<dbReference type="SUPFAM" id="SSF54506">
    <property type="entry name" value="Diaminopimelate epimerase-like"/>
    <property type="match status" value="2"/>
</dbReference>
<dbReference type="PROSITE" id="PS01326">
    <property type="entry name" value="DAP_EPIMERASE"/>
    <property type="match status" value="1"/>
</dbReference>
<feature type="active site" evidence="9">
    <location>
        <position position="75"/>
    </location>
</feature>
<feature type="binding site" evidence="8">
    <location>
        <position position="66"/>
    </location>
    <ligand>
        <name>substrate</name>
    </ligand>
</feature>
<evidence type="ECO:0000256" key="7">
    <source>
        <dbReference type="ARBA" id="ARBA00051712"/>
    </source>
</evidence>
<feature type="site" description="Could be important to modulate the pK values of the two catalytic cysteine residues" evidence="8">
    <location>
        <position position="217"/>
    </location>
</feature>
<dbReference type="EC" id="5.1.1.7" evidence="3 8"/>
<dbReference type="GO" id="GO:0009089">
    <property type="term" value="P:lysine biosynthetic process via diaminopimelate"/>
    <property type="evidence" value="ECO:0007669"/>
    <property type="project" value="UniProtKB-UniRule"/>
</dbReference>
<keyword evidence="4 8" id="KW-0028">Amino-acid biosynthesis</keyword>
<comment type="caution">
    <text evidence="8">Lacks conserved residue(s) required for the propagation of feature annotation.</text>
</comment>
<protein>
    <recommendedName>
        <fullName evidence="3 8">Diaminopimelate epimerase</fullName>
        <shortName evidence="8">DAP epimerase</shortName>
        <ecNumber evidence="3 8">5.1.1.7</ecNumber>
    </recommendedName>
    <alternativeName>
        <fullName evidence="8">PLP-independent amino acid racemase</fullName>
    </alternativeName>
</protein>
<evidence type="ECO:0000256" key="9">
    <source>
        <dbReference type="PROSITE-ProRule" id="PRU10125"/>
    </source>
</evidence>
<keyword evidence="6 8" id="KW-0413">Isomerase</keyword>
<feature type="binding site" evidence="8">
    <location>
        <begin position="217"/>
        <end position="218"/>
    </location>
    <ligand>
        <name>substrate</name>
    </ligand>
</feature>
<evidence type="ECO:0000256" key="3">
    <source>
        <dbReference type="ARBA" id="ARBA00013080"/>
    </source>
</evidence>
<evidence type="ECO:0000256" key="6">
    <source>
        <dbReference type="ARBA" id="ARBA00023235"/>
    </source>
</evidence>
<keyword evidence="5 8" id="KW-0457">Lysine biosynthesis</keyword>